<dbReference type="AlphaFoldDB" id="A0AAU8NCN6"/>
<keyword evidence="4" id="KW-0680">Restriction system</keyword>
<organism evidence="8">
    <name type="scientific">Paenibacillus sp. AN1007</name>
    <dbReference type="NCBI Taxonomy" id="3151385"/>
    <lineage>
        <taxon>Bacteria</taxon>
        <taxon>Bacillati</taxon>
        <taxon>Bacillota</taxon>
        <taxon>Bacilli</taxon>
        <taxon>Bacillales</taxon>
        <taxon>Paenibacillaceae</taxon>
        <taxon>Paenibacillus</taxon>
    </lineage>
</organism>
<gene>
    <name evidence="8" type="ORF">ABXS70_25170</name>
</gene>
<dbReference type="GO" id="GO:0003886">
    <property type="term" value="F:DNA (cytosine-5-)-methyltransferase activity"/>
    <property type="evidence" value="ECO:0007669"/>
    <property type="project" value="UniProtKB-EC"/>
</dbReference>
<dbReference type="Pfam" id="PF00145">
    <property type="entry name" value="DNA_methylase"/>
    <property type="match status" value="1"/>
</dbReference>
<keyword evidence="2 5" id="KW-0808">Transferase</keyword>
<evidence type="ECO:0000313" key="8">
    <source>
        <dbReference type="EMBL" id="XCP94388.1"/>
    </source>
</evidence>
<dbReference type="PANTHER" id="PTHR10629">
    <property type="entry name" value="CYTOSINE-SPECIFIC METHYLTRANSFERASE"/>
    <property type="match status" value="1"/>
</dbReference>
<evidence type="ECO:0000256" key="4">
    <source>
        <dbReference type="ARBA" id="ARBA00022747"/>
    </source>
</evidence>
<dbReference type="NCBIfam" id="TIGR00675">
    <property type="entry name" value="dcm"/>
    <property type="match status" value="1"/>
</dbReference>
<proteinExistence type="inferred from homology"/>
<dbReference type="EMBL" id="CP159992">
    <property type="protein sequence ID" value="XCP94388.1"/>
    <property type="molecule type" value="Genomic_DNA"/>
</dbReference>
<evidence type="ECO:0000256" key="1">
    <source>
        <dbReference type="ARBA" id="ARBA00022603"/>
    </source>
</evidence>
<keyword evidence="1 5" id="KW-0489">Methyltransferase</keyword>
<reference evidence="8" key="1">
    <citation type="submission" date="2024-05" db="EMBL/GenBank/DDBJ databases">
        <title>Draft genome assemblies of 36 bacteria isolated from hibernating arctic ground squirrels.</title>
        <authorList>
            <person name="McKee H."/>
            <person name="Mullen L."/>
            <person name="Drown D.M."/>
            <person name="Duddleston K.N."/>
        </authorList>
    </citation>
    <scope>NUCLEOTIDE SEQUENCE</scope>
    <source>
        <strain evidence="8">AN1007</strain>
    </source>
</reference>
<evidence type="ECO:0000256" key="3">
    <source>
        <dbReference type="ARBA" id="ARBA00022691"/>
    </source>
</evidence>
<dbReference type="PANTHER" id="PTHR10629:SF52">
    <property type="entry name" value="DNA (CYTOSINE-5)-METHYLTRANSFERASE 1"/>
    <property type="match status" value="1"/>
</dbReference>
<feature type="active site" evidence="5">
    <location>
        <position position="86"/>
    </location>
</feature>
<dbReference type="GO" id="GO:0003677">
    <property type="term" value="F:DNA binding"/>
    <property type="evidence" value="ECO:0007669"/>
    <property type="project" value="TreeGrafter"/>
</dbReference>
<dbReference type="REBASE" id="852794">
    <property type="entry name" value="M.Psp007ORF25170P"/>
</dbReference>
<dbReference type="PRINTS" id="PR00105">
    <property type="entry name" value="C5METTRFRASE"/>
</dbReference>
<dbReference type="GO" id="GO:0044027">
    <property type="term" value="P:negative regulation of gene expression via chromosomal CpG island methylation"/>
    <property type="evidence" value="ECO:0007669"/>
    <property type="project" value="TreeGrafter"/>
</dbReference>
<dbReference type="SUPFAM" id="SSF53335">
    <property type="entry name" value="S-adenosyl-L-methionine-dependent methyltransferases"/>
    <property type="match status" value="1"/>
</dbReference>
<dbReference type="InterPro" id="IPR018117">
    <property type="entry name" value="C5_DNA_meth_AS"/>
</dbReference>
<evidence type="ECO:0000256" key="5">
    <source>
        <dbReference type="PROSITE-ProRule" id="PRU01016"/>
    </source>
</evidence>
<dbReference type="PROSITE" id="PS00094">
    <property type="entry name" value="C5_MTASE_1"/>
    <property type="match status" value="1"/>
</dbReference>
<evidence type="ECO:0000256" key="2">
    <source>
        <dbReference type="ARBA" id="ARBA00022679"/>
    </source>
</evidence>
<comment type="similarity">
    <text evidence="5 6">Belongs to the class I-like SAM-binding methyltransferase superfamily. C5-methyltransferase family.</text>
</comment>
<dbReference type="GO" id="GO:0032259">
    <property type="term" value="P:methylation"/>
    <property type="evidence" value="ECO:0007669"/>
    <property type="project" value="UniProtKB-KW"/>
</dbReference>
<dbReference type="InterPro" id="IPR029063">
    <property type="entry name" value="SAM-dependent_MTases_sf"/>
</dbReference>
<evidence type="ECO:0000256" key="6">
    <source>
        <dbReference type="RuleBase" id="RU000416"/>
    </source>
</evidence>
<dbReference type="GO" id="GO:0009307">
    <property type="term" value="P:DNA restriction-modification system"/>
    <property type="evidence" value="ECO:0007669"/>
    <property type="project" value="UniProtKB-KW"/>
</dbReference>
<sequence length="370" mass="41500">MEFKKGELFNGPGGFALGAAMAKVTANGTEYSVKHKWSNDYKEDTCNTYRHNICPNQPETVHHGDVRELDLTQLGEIDCFIYGFPCNDFSLVGEKKGIDGTFGPLYTYGIKVLNHYRPKWFIAENVGGLQSANDGQAFIQILKEMRDAGYRLTPHLYNFADYGVPQARQRIIIIGFRDDLNMEYHVPAPTHGPGRALPYRTASDALLDPPISSDAYNHEFTRHTQKVIDMLNHIPPGENAWYQGIPESLQLNVKGARMSQIYRRLHPDSPSYTVTGSGGGGTHMYHWSEPRALSNRERARIQTFPDDFIFTGGKESVRMQVGMAVPPLGAKVIVESVLKTYAGVSYESVKPKWDIDQLLSQTTLKELVIV</sequence>
<dbReference type="InterPro" id="IPR001525">
    <property type="entry name" value="C5_MeTfrase"/>
</dbReference>
<dbReference type="PROSITE" id="PS51679">
    <property type="entry name" value="SAM_MT_C5"/>
    <property type="match status" value="1"/>
</dbReference>
<dbReference type="EC" id="2.1.1.37" evidence="7"/>
<name>A0AAU8NCN6_9BACL</name>
<accession>A0AAU8NCN6</accession>
<dbReference type="Gene3D" id="3.40.50.150">
    <property type="entry name" value="Vaccinia Virus protein VP39"/>
    <property type="match status" value="1"/>
</dbReference>
<dbReference type="RefSeq" id="WP_366291813.1">
    <property type="nucleotide sequence ID" value="NZ_CP159992.1"/>
</dbReference>
<dbReference type="InterPro" id="IPR050390">
    <property type="entry name" value="C5-Methyltransferase"/>
</dbReference>
<protein>
    <recommendedName>
        <fullName evidence="7">Cytosine-specific methyltransferase</fullName>
        <ecNumber evidence="7">2.1.1.37</ecNumber>
    </recommendedName>
</protein>
<dbReference type="Gene3D" id="3.90.120.10">
    <property type="entry name" value="DNA Methylase, subunit A, domain 2"/>
    <property type="match status" value="1"/>
</dbReference>
<comment type="catalytic activity">
    <reaction evidence="7">
        <text>a 2'-deoxycytidine in DNA + S-adenosyl-L-methionine = a 5-methyl-2'-deoxycytidine in DNA + S-adenosyl-L-homocysteine + H(+)</text>
        <dbReference type="Rhea" id="RHEA:13681"/>
        <dbReference type="Rhea" id="RHEA-COMP:11369"/>
        <dbReference type="Rhea" id="RHEA-COMP:11370"/>
        <dbReference type="ChEBI" id="CHEBI:15378"/>
        <dbReference type="ChEBI" id="CHEBI:57856"/>
        <dbReference type="ChEBI" id="CHEBI:59789"/>
        <dbReference type="ChEBI" id="CHEBI:85452"/>
        <dbReference type="ChEBI" id="CHEBI:85454"/>
        <dbReference type="EC" id="2.1.1.37"/>
    </reaction>
</comment>
<evidence type="ECO:0000256" key="7">
    <source>
        <dbReference type="RuleBase" id="RU000417"/>
    </source>
</evidence>
<keyword evidence="3 5" id="KW-0949">S-adenosyl-L-methionine</keyword>